<dbReference type="PANTHER" id="PTHR35368">
    <property type="entry name" value="HYDROPEROXIDE REDUCTASE"/>
    <property type="match status" value="1"/>
</dbReference>
<sequence>MNADELRALQAPLKEKYREQPEAALVTLRAEGRLGEGIACKVETGKRLVEAGLHPATGGDGMAACSGDMLLEALVACAGVTLRAVATAIGIEVRDGKVIAEGDLDFRGTLGVAKDAPVGFRAIRLRFDLDTHASDEQLAKLLSLTERYCVVYQTLRNSPALTALCRATPDAET</sequence>
<dbReference type="AlphaFoldDB" id="A0A5C7EX68"/>
<organism evidence="1 2">
    <name type="scientific">Pelomicrobium methylotrophicum</name>
    <dbReference type="NCBI Taxonomy" id="2602750"/>
    <lineage>
        <taxon>Bacteria</taxon>
        <taxon>Pseudomonadati</taxon>
        <taxon>Pseudomonadota</taxon>
        <taxon>Hydrogenophilia</taxon>
        <taxon>Hydrogenophilia incertae sedis</taxon>
        <taxon>Pelomicrobium</taxon>
    </lineage>
</organism>
<dbReference type="PANTHER" id="PTHR35368:SF1">
    <property type="entry name" value="HYDROPEROXIDE REDUCTASE"/>
    <property type="match status" value="1"/>
</dbReference>
<dbReference type="OrthoDB" id="9789573at2"/>
<dbReference type="InterPro" id="IPR003718">
    <property type="entry name" value="OsmC/Ohr_fam"/>
</dbReference>
<dbReference type="InterPro" id="IPR015946">
    <property type="entry name" value="KH_dom-like_a/b"/>
</dbReference>
<evidence type="ECO:0000313" key="2">
    <source>
        <dbReference type="Proteomes" id="UP000321201"/>
    </source>
</evidence>
<dbReference type="RefSeq" id="WP_147798967.1">
    <property type="nucleotide sequence ID" value="NZ_VPFL01000004.1"/>
</dbReference>
<dbReference type="Proteomes" id="UP000321201">
    <property type="component" value="Unassembled WGS sequence"/>
</dbReference>
<keyword evidence="2" id="KW-1185">Reference proteome</keyword>
<accession>A0A5C7EX68</accession>
<protein>
    <submittedName>
        <fullName evidence="1">OsmC family protein</fullName>
    </submittedName>
</protein>
<name>A0A5C7EX68_9PROT</name>
<dbReference type="InterPro" id="IPR052924">
    <property type="entry name" value="OsmC/Ohr_hydroprdx_reductase"/>
</dbReference>
<dbReference type="Pfam" id="PF02566">
    <property type="entry name" value="OsmC"/>
    <property type="match status" value="1"/>
</dbReference>
<gene>
    <name evidence="1" type="ORF">FR698_04425</name>
</gene>
<dbReference type="InParanoid" id="A0A5C7EX68"/>
<reference evidence="1 2" key="1">
    <citation type="submission" date="2019-08" db="EMBL/GenBank/DDBJ databases">
        <title>Pelomicrobium methylotrophicum gen. nov., sp. nov. a moderately thermophilic, facultatively anaerobic, lithoautotrophic and methylotrophic bacterium isolated from a terrestrial mud volcano.</title>
        <authorList>
            <person name="Slobodkina G.B."/>
            <person name="Merkel A.Y."/>
            <person name="Slobodkin A.I."/>
        </authorList>
    </citation>
    <scope>NUCLEOTIDE SEQUENCE [LARGE SCALE GENOMIC DNA]</scope>
    <source>
        <strain evidence="1 2">SM250</strain>
    </source>
</reference>
<dbReference type="SUPFAM" id="SSF82784">
    <property type="entry name" value="OsmC-like"/>
    <property type="match status" value="1"/>
</dbReference>
<dbReference type="Gene3D" id="3.30.300.20">
    <property type="match status" value="1"/>
</dbReference>
<dbReference type="InterPro" id="IPR036102">
    <property type="entry name" value="OsmC/Ohrsf"/>
</dbReference>
<proteinExistence type="predicted"/>
<dbReference type="EMBL" id="VPFL01000004">
    <property type="protein sequence ID" value="TXF12885.1"/>
    <property type="molecule type" value="Genomic_DNA"/>
</dbReference>
<evidence type="ECO:0000313" key="1">
    <source>
        <dbReference type="EMBL" id="TXF12885.1"/>
    </source>
</evidence>
<comment type="caution">
    <text evidence="1">The sequence shown here is derived from an EMBL/GenBank/DDBJ whole genome shotgun (WGS) entry which is preliminary data.</text>
</comment>